<dbReference type="EMBL" id="PQFF01000277">
    <property type="protein sequence ID" value="RHZ67010.1"/>
    <property type="molecule type" value="Genomic_DNA"/>
</dbReference>
<dbReference type="AlphaFoldDB" id="A0A397I2E4"/>
<accession>A0A397I2E4</accession>
<feature type="region of interest" description="Disordered" evidence="1">
    <location>
        <begin position="61"/>
        <end position="105"/>
    </location>
</feature>
<feature type="compositionally biased region" description="Low complexity" evidence="1">
    <location>
        <begin position="681"/>
        <end position="714"/>
    </location>
</feature>
<sequence length="905" mass="104968">MLLDNDNFNRIEEKQSVQEIENLPSGSEITDLFEYDNYNADTSVSLEVISNIPERFEEILSESSRNEDSDVENLQNEDSNIERLHNENLDIRSESSRNEDSDVEEFPNESYADLMTLVTKYNLNNKAGNAIIKFFNKHSNLSISPLPKNIEMGQKLKMNNHMENNILETGGKKAKESIPSVAYILSIILYSDATTTDTLGKGSLHLIYISLGNISTWRRNKEDAKQLLEYLPILSAKDEREKKSSEFKKLVRKTFHNSIKFLLDPLFTNDDDGDGIELKIDNEIFWFFPRVSIIICDWPEACTFSLTYKSTNSNYPCHFCLVSKENLNNTHLRDDQMVLRNKENMLQYYNNGTTEKATEGRSLVDKMNWRITLIPRHPELKIFSGGLQSIALLIADNYRNIMKVMVFVVDDLLNKDLSEVYVKWNEMYLLSRQETFKESDLKNFQEAIEKWANLFIKLFGQFSNSDFKLPKLHSWVHHIVNTIREFRAINGYTTETYKVLHKTYVKIPYRLSNKKDVEEQMMKTIWRKAIIKQNDFEKTFEFIDKYKNKTNLDEKMIKGLDRFIQSLDSYFDLLKISTAQGCHIKIYESVTLENRTILRTKNMFYKRSWFSNISVTMNDEELFEYQSDNGICYAQTLLITEVFLKKEKLLHLALKNSNKKNESEGNKSEGNESEGNNRKQSASSTTSTTPAATTPAVTTPAATTPTATTPTTPTMPIVLIESEEVAEASSRKKQKTVAGAIKNYSDDDSPFTHKDANYFLNKFEEMNSRQIEMNNRQIKIEREISDIQKLLASSGIELDYTTENEFINKFVRKVANSAIDKRIYPDESYLKSVAAGCAELEFHEYFGSWENKCWSSYHQEILISENLRKFSLHKFPQISNTFGNFCFARFSQYIAKIFTKFRKIL</sequence>
<protein>
    <submittedName>
        <fullName evidence="2">Uncharacterized protein</fullName>
    </submittedName>
</protein>
<dbReference type="InterPro" id="IPR041078">
    <property type="entry name" value="Plavaka"/>
</dbReference>
<evidence type="ECO:0000256" key="1">
    <source>
        <dbReference type="SAM" id="MobiDB-lite"/>
    </source>
</evidence>
<dbReference type="OrthoDB" id="2439173at2759"/>
<feature type="compositionally biased region" description="Basic and acidic residues" evidence="1">
    <location>
        <begin position="80"/>
        <end position="100"/>
    </location>
</feature>
<reference evidence="2 3" key="1">
    <citation type="submission" date="2018-08" db="EMBL/GenBank/DDBJ databases">
        <title>Genome and evolution of the arbuscular mycorrhizal fungus Diversispora epigaea (formerly Glomus versiforme) and its bacterial endosymbionts.</title>
        <authorList>
            <person name="Sun X."/>
            <person name="Fei Z."/>
            <person name="Harrison M."/>
        </authorList>
    </citation>
    <scope>NUCLEOTIDE SEQUENCE [LARGE SCALE GENOMIC DNA]</scope>
    <source>
        <strain evidence="2 3">IT104</strain>
    </source>
</reference>
<feature type="region of interest" description="Disordered" evidence="1">
    <location>
        <begin position="658"/>
        <end position="714"/>
    </location>
</feature>
<keyword evidence="3" id="KW-1185">Reference proteome</keyword>
<evidence type="ECO:0000313" key="3">
    <source>
        <dbReference type="Proteomes" id="UP000266861"/>
    </source>
</evidence>
<evidence type="ECO:0000313" key="2">
    <source>
        <dbReference type="EMBL" id="RHZ67010.1"/>
    </source>
</evidence>
<feature type="compositionally biased region" description="Basic and acidic residues" evidence="1">
    <location>
        <begin position="659"/>
        <end position="670"/>
    </location>
</feature>
<name>A0A397I2E4_9GLOM</name>
<proteinExistence type="predicted"/>
<dbReference type="Pfam" id="PF18759">
    <property type="entry name" value="Plavaka"/>
    <property type="match status" value="1"/>
</dbReference>
<dbReference type="Proteomes" id="UP000266861">
    <property type="component" value="Unassembled WGS sequence"/>
</dbReference>
<gene>
    <name evidence="2" type="ORF">Glove_303g31</name>
</gene>
<comment type="caution">
    <text evidence="2">The sequence shown here is derived from an EMBL/GenBank/DDBJ whole genome shotgun (WGS) entry which is preliminary data.</text>
</comment>
<organism evidence="2 3">
    <name type="scientific">Diversispora epigaea</name>
    <dbReference type="NCBI Taxonomy" id="1348612"/>
    <lineage>
        <taxon>Eukaryota</taxon>
        <taxon>Fungi</taxon>
        <taxon>Fungi incertae sedis</taxon>
        <taxon>Mucoromycota</taxon>
        <taxon>Glomeromycotina</taxon>
        <taxon>Glomeromycetes</taxon>
        <taxon>Diversisporales</taxon>
        <taxon>Diversisporaceae</taxon>
        <taxon>Diversispora</taxon>
    </lineage>
</organism>